<keyword evidence="5 9" id="KW-0547">Nucleotide-binding</keyword>
<evidence type="ECO:0000313" key="13">
    <source>
        <dbReference type="Proteomes" id="UP001054889"/>
    </source>
</evidence>
<dbReference type="InterPro" id="IPR011009">
    <property type="entry name" value="Kinase-like_dom_sf"/>
</dbReference>
<evidence type="ECO:0000256" key="4">
    <source>
        <dbReference type="ARBA" id="ARBA00022679"/>
    </source>
</evidence>
<reference evidence="12" key="1">
    <citation type="journal article" date="2018" name="DNA Res.">
        <title>Multiple hybrid de novo genome assembly of finger millet, an orphan allotetraploid crop.</title>
        <authorList>
            <person name="Hatakeyama M."/>
            <person name="Aluri S."/>
            <person name="Balachadran M.T."/>
            <person name="Sivarajan S.R."/>
            <person name="Patrignani A."/>
            <person name="Gruter S."/>
            <person name="Poveda L."/>
            <person name="Shimizu-Inatsugi R."/>
            <person name="Baeten J."/>
            <person name="Francoijs K.J."/>
            <person name="Nataraja K.N."/>
            <person name="Reddy Y.A.N."/>
            <person name="Phadnis S."/>
            <person name="Ravikumar R.L."/>
            <person name="Schlapbach R."/>
            <person name="Sreeman S.M."/>
            <person name="Shimizu K.K."/>
        </authorList>
    </citation>
    <scope>NUCLEOTIDE SEQUENCE</scope>
</reference>
<dbReference type="InterPro" id="IPR000719">
    <property type="entry name" value="Prot_kinase_dom"/>
</dbReference>
<dbReference type="InterPro" id="IPR008271">
    <property type="entry name" value="Ser/Thr_kinase_AS"/>
</dbReference>
<dbReference type="Gene3D" id="1.10.510.10">
    <property type="entry name" value="Transferase(Phosphotransferase) domain 1"/>
    <property type="match status" value="1"/>
</dbReference>
<gene>
    <name evidence="12" type="primary">gb00053</name>
    <name evidence="12" type="ORF">PR202_gb00053</name>
</gene>
<dbReference type="GO" id="GO:0007346">
    <property type="term" value="P:regulation of mitotic cell cycle"/>
    <property type="evidence" value="ECO:0007669"/>
    <property type="project" value="TreeGrafter"/>
</dbReference>
<dbReference type="Pfam" id="PF00069">
    <property type="entry name" value="Pkinase"/>
    <property type="match status" value="1"/>
</dbReference>
<dbReference type="InterPro" id="IPR017441">
    <property type="entry name" value="Protein_kinase_ATP_BS"/>
</dbReference>
<dbReference type="EC" id="2.7.11.23" evidence="2"/>
<evidence type="ECO:0000259" key="11">
    <source>
        <dbReference type="PROSITE" id="PS50011"/>
    </source>
</evidence>
<proteinExistence type="inferred from homology"/>
<organism evidence="12 13">
    <name type="scientific">Eleusine coracana subsp. coracana</name>
    <dbReference type="NCBI Taxonomy" id="191504"/>
    <lineage>
        <taxon>Eukaryota</taxon>
        <taxon>Viridiplantae</taxon>
        <taxon>Streptophyta</taxon>
        <taxon>Embryophyta</taxon>
        <taxon>Tracheophyta</taxon>
        <taxon>Spermatophyta</taxon>
        <taxon>Magnoliopsida</taxon>
        <taxon>Liliopsida</taxon>
        <taxon>Poales</taxon>
        <taxon>Poaceae</taxon>
        <taxon>PACMAD clade</taxon>
        <taxon>Chloridoideae</taxon>
        <taxon>Cynodonteae</taxon>
        <taxon>Eleusininae</taxon>
        <taxon>Eleusine</taxon>
    </lineage>
</organism>
<feature type="domain" description="Protein kinase" evidence="11">
    <location>
        <begin position="66"/>
        <end position="337"/>
    </location>
</feature>
<dbReference type="PROSITE" id="PS50011">
    <property type="entry name" value="PROTEIN_KINASE_DOM"/>
    <property type="match status" value="1"/>
</dbReference>
<feature type="binding site" evidence="9">
    <location>
        <position position="95"/>
    </location>
    <ligand>
        <name>ATP</name>
        <dbReference type="ChEBI" id="CHEBI:30616"/>
    </ligand>
</feature>
<evidence type="ECO:0000256" key="6">
    <source>
        <dbReference type="ARBA" id="ARBA00022777"/>
    </source>
</evidence>
<name>A0AAV5DRP4_ELECO</name>
<sequence>MATATSGGPSEAAATDAAAARAVTRTKLIRPEAGATVAAARKKHRDRAQRALLAASPRVSVPETRYEKLEVIGSGAYGVVYRALDHYTGETVAMKCLSTEKIDMDRLDFLFSCEVGAMAACRGFPTIVQLLDYSRDEAFIVMELVGPSLTGVMNDENGVTRRHPEHEVRHLVRQLLAGAVGMHRVGLMHRDIKPDNVLVDAHGNLKLCDLGNRHLACLLRRAAIHQPRGGTKVPRAGAPSRSVDYDSRIDAWAIGCIMAELLAGGMPSRGSSVKEQLGEVLSVLGTDDIREWSGCPDRLCLVDVARRASCVTCSLRRRCTRPLSLDGQHCRKQGLRS</sequence>
<dbReference type="SMART" id="SM00220">
    <property type="entry name" value="S_TKc"/>
    <property type="match status" value="1"/>
</dbReference>
<dbReference type="PANTHER" id="PTHR24056">
    <property type="entry name" value="CELL DIVISION PROTEIN KINASE"/>
    <property type="match status" value="1"/>
</dbReference>
<dbReference type="AlphaFoldDB" id="A0AAV5DRP4"/>
<dbReference type="PANTHER" id="PTHR24056:SF390">
    <property type="entry name" value="OS12G0432000 PROTEIN"/>
    <property type="match status" value="1"/>
</dbReference>
<dbReference type="GO" id="GO:0005524">
    <property type="term" value="F:ATP binding"/>
    <property type="evidence" value="ECO:0007669"/>
    <property type="project" value="UniProtKB-UniRule"/>
</dbReference>
<keyword evidence="3" id="KW-0597">Phosphoprotein</keyword>
<evidence type="ECO:0000256" key="3">
    <source>
        <dbReference type="ARBA" id="ARBA00022553"/>
    </source>
</evidence>
<evidence type="ECO:0000256" key="5">
    <source>
        <dbReference type="ARBA" id="ARBA00022741"/>
    </source>
</evidence>
<comment type="catalytic activity">
    <reaction evidence="8">
        <text>[DNA-directed RNA polymerase] + ATP = phospho-[DNA-directed RNA polymerase] + ADP + H(+)</text>
        <dbReference type="Rhea" id="RHEA:10216"/>
        <dbReference type="Rhea" id="RHEA-COMP:11321"/>
        <dbReference type="Rhea" id="RHEA-COMP:11322"/>
        <dbReference type="ChEBI" id="CHEBI:15378"/>
        <dbReference type="ChEBI" id="CHEBI:30616"/>
        <dbReference type="ChEBI" id="CHEBI:43176"/>
        <dbReference type="ChEBI" id="CHEBI:68546"/>
        <dbReference type="ChEBI" id="CHEBI:456216"/>
        <dbReference type="EC" id="2.7.11.23"/>
    </reaction>
</comment>
<evidence type="ECO:0000256" key="9">
    <source>
        <dbReference type="PROSITE-ProRule" id="PRU10141"/>
    </source>
</evidence>
<evidence type="ECO:0000313" key="12">
    <source>
        <dbReference type="EMBL" id="GJN13359.1"/>
    </source>
</evidence>
<reference evidence="12" key="2">
    <citation type="submission" date="2021-12" db="EMBL/GenBank/DDBJ databases">
        <title>Resequencing data analysis of finger millet.</title>
        <authorList>
            <person name="Hatakeyama M."/>
            <person name="Aluri S."/>
            <person name="Balachadran M.T."/>
            <person name="Sivarajan S.R."/>
            <person name="Poveda L."/>
            <person name="Shimizu-Inatsugi R."/>
            <person name="Schlapbach R."/>
            <person name="Sreeman S.M."/>
            <person name="Shimizu K.K."/>
        </authorList>
    </citation>
    <scope>NUCLEOTIDE SEQUENCE</scope>
</reference>
<evidence type="ECO:0000256" key="8">
    <source>
        <dbReference type="ARBA" id="ARBA00049280"/>
    </source>
</evidence>
<keyword evidence="6" id="KW-0418">Kinase</keyword>
<keyword evidence="13" id="KW-1185">Reference proteome</keyword>
<dbReference type="Proteomes" id="UP001054889">
    <property type="component" value="Unassembled WGS sequence"/>
</dbReference>
<keyword evidence="10" id="KW-0723">Serine/threonine-protein kinase</keyword>
<accession>A0AAV5DRP4</accession>
<evidence type="ECO:0000256" key="1">
    <source>
        <dbReference type="ARBA" id="ARBA00006485"/>
    </source>
</evidence>
<protein>
    <recommendedName>
        <fullName evidence="2">[RNA-polymerase]-subunit kinase</fullName>
        <ecNumber evidence="2">2.7.11.23</ecNumber>
    </recommendedName>
</protein>
<dbReference type="GO" id="GO:0005634">
    <property type="term" value="C:nucleus"/>
    <property type="evidence" value="ECO:0007669"/>
    <property type="project" value="TreeGrafter"/>
</dbReference>
<keyword evidence="7 9" id="KW-0067">ATP-binding</keyword>
<evidence type="ECO:0000256" key="10">
    <source>
        <dbReference type="RuleBase" id="RU000304"/>
    </source>
</evidence>
<dbReference type="PROSITE" id="PS00108">
    <property type="entry name" value="PROTEIN_KINASE_ST"/>
    <property type="match status" value="1"/>
</dbReference>
<keyword evidence="4" id="KW-0808">Transferase</keyword>
<dbReference type="SUPFAM" id="SSF56112">
    <property type="entry name" value="Protein kinase-like (PK-like)"/>
    <property type="match status" value="1"/>
</dbReference>
<dbReference type="InterPro" id="IPR050108">
    <property type="entry name" value="CDK"/>
</dbReference>
<dbReference type="PROSITE" id="PS00107">
    <property type="entry name" value="PROTEIN_KINASE_ATP"/>
    <property type="match status" value="1"/>
</dbReference>
<comment type="similarity">
    <text evidence="1">Belongs to the protein kinase superfamily. CMGC Ser/Thr protein kinase family. CDC2/CDKX subfamily.</text>
</comment>
<evidence type="ECO:0000256" key="7">
    <source>
        <dbReference type="ARBA" id="ARBA00022840"/>
    </source>
</evidence>
<evidence type="ECO:0000256" key="2">
    <source>
        <dbReference type="ARBA" id="ARBA00012409"/>
    </source>
</evidence>
<comment type="caution">
    <text evidence="12">The sequence shown here is derived from an EMBL/GenBank/DDBJ whole genome shotgun (WGS) entry which is preliminary data.</text>
</comment>
<dbReference type="EMBL" id="BQKI01000071">
    <property type="protein sequence ID" value="GJN13359.1"/>
    <property type="molecule type" value="Genomic_DNA"/>
</dbReference>
<dbReference type="GO" id="GO:0008353">
    <property type="term" value="F:RNA polymerase II CTD heptapeptide repeat kinase activity"/>
    <property type="evidence" value="ECO:0007669"/>
    <property type="project" value="UniProtKB-EC"/>
</dbReference>